<feature type="domain" description="WH2" evidence="19">
    <location>
        <begin position="658"/>
        <end position="675"/>
    </location>
</feature>
<keyword evidence="13" id="KW-0966">Cell projection</keyword>
<reference evidence="20" key="1">
    <citation type="submission" date="2025-08" db="UniProtKB">
        <authorList>
            <consortium name="RefSeq"/>
        </authorList>
    </citation>
    <scope>IDENTIFICATION</scope>
    <source>
        <tissue evidence="20">Leukocyte</tissue>
    </source>
</reference>
<feature type="repeat" description="ANK" evidence="17">
    <location>
        <begin position="271"/>
        <end position="303"/>
    </location>
</feature>
<dbReference type="SMART" id="SM00246">
    <property type="entry name" value="WH2"/>
    <property type="match status" value="1"/>
</dbReference>
<accession>A0A8B7UD56</accession>
<dbReference type="InterPro" id="IPR036770">
    <property type="entry name" value="Ankyrin_rpt-contain_sf"/>
</dbReference>
<name>A0A8B7UD56_CASCN</name>
<dbReference type="AlphaFoldDB" id="A0A8B7UD56"/>
<evidence type="ECO:0000256" key="16">
    <source>
        <dbReference type="ARBA" id="ARBA00078394"/>
    </source>
</evidence>
<evidence type="ECO:0000256" key="7">
    <source>
        <dbReference type="ARBA" id="ARBA00022737"/>
    </source>
</evidence>
<dbReference type="PANTHER" id="PTHR24153:SF14">
    <property type="entry name" value="ESPIN"/>
    <property type="match status" value="1"/>
</dbReference>
<dbReference type="GO" id="GO:0007605">
    <property type="term" value="P:sensory perception of sound"/>
    <property type="evidence" value="ECO:0007669"/>
    <property type="project" value="UniProtKB-KW"/>
</dbReference>
<dbReference type="PROSITE" id="PS50297">
    <property type="entry name" value="ANK_REP_REGION"/>
    <property type="match status" value="6"/>
</dbReference>
<gene>
    <name evidence="20" type="primary">Espn</name>
</gene>
<evidence type="ECO:0000256" key="13">
    <source>
        <dbReference type="ARBA" id="ARBA00023273"/>
    </source>
</evidence>
<evidence type="ECO:0000256" key="17">
    <source>
        <dbReference type="PROSITE-ProRule" id="PRU00023"/>
    </source>
</evidence>
<feature type="compositionally biased region" description="Basic and acidic residues" evidence="18">
    <location>
        <begin position="750"/>
        <end position="763"/>
    </location>
</feature>
<proteinExistence type="predicted"/>
<dbReference type="PROSITE" id="PS51082">
    <property type="entry name" value="WH2"/>
    <property type="match status" value="1"/>
</dbReference>
<feature type="repeat" description="ANK" evidence="17">
    <location>
        <begin position="103"/>
        <end position="127"/>
    </location>
</feature>
<dbReference type="PANTHER" id="PTHR24153">
    <property type="entry name" value="ESPIN"/>
    <property type="match status" value="1"/>
</dbReference>
<feature type="compositionally biased region" description="Polar residues" evidence="18">
    <location>
        <begin position="352"/>
        <end position="377"/>
    </location>
</feature>
<evidence type="ECO:0000256" key="3">
    <source>
        <dbReference type="ARBA" id="ARBA00004552"/>
    </source>
</evidence>
<comment type="function">
    <text evidence="14">Multifunctional actin-bundling protein. Plays a major role in regulating the organization, dimension, dynamics and signaling capacities of the actin filament-rich microvilli in the mechanosensory and chemosensory cells. Required for the assembly and stabilization of the stereociliary parallel actin bundles. Plays a crucial role in the formation and maintenance of inner ear hair cell stereocilia. Involved in the elongation of actin in stereocilia. In extrastriolar hair cells, required for targeting MYO3B to stereocilia tips, and for regulation of stereocilia diameter and staircase formation.</text>
</comment>
<evidence type="ECO:0000313" key="20">
    <source>
        <dbReference type="RefSeq" id="XP_020017481.1"/>
    </source>
</evidence>
<feature type="repeat" description="ANK" evidence="17">
    <location>
        <begin position="171"/>
        <end position="193"/>
    </location>
</feature>
<dbReference type="GO" id="GO:0005902">
    <property type="term" value="C:microvillus"/>
    <property type="evidence" value="ECO:0007669"/>
    <property type="project" value="UniProtKB-SubCell"/>
</dbReference>
<evidence type="ECO:0000259" key="19">
    <source>
        <dbReference type="PROSITE" id="PS51082"/>
    </source>
</evidence>
<evidence type="ECO:0000256" key="10">
    <source>
        <dbReference type="ARBA" id="ARBA00023054"/>
    </source>
</evidence>
<dbReference type="Pfam" id="PF12796">
    <property type="entry name" value="Ank_2"/>
    <property type="match status" value="3"/>
</dbReference>
<dbReference type="GO" id="GO:0032420">
    <property type="term" value="C:stereocilium"/>
    <property type="evidence" value="ECO:0007669"/>
    <property type="project" value="UniProtKB-SubCell"/>
</dbReference>
<dbReference type="SMART" id="SM00248">
    <property type="entry name" value="ANK"/>
    <property type="match status" value="8"/>
</dbReference>
<dbReference type="OrthoDB" id="10261302at2759"/>
<dbReference type="PROSITE" id="PS50088">
    <property type="entry name" value="ANK_REPEAT"/>
    <property type="match status" value="6"/>
</dbReference>
<evidence type="ECO:0000256" key="6">
    <source>
        <dbReference type="ARBA" id="ARBA00022553"/>
    </source>
</evidence>
<dbReference type="GO" id="GO:0005856">
    <property type="term" value="C:cytoskeleton"/>
    <property type="evidence" value="ECO:0007669"/>
    <property type="project" value="UniProtKB-SubCell"/>
</dbReference>
<dbReference type="InterPro" id="IPR002110">
    <property type="entry name" value="Ankyrin_rpt"/>
</dbReference>
<feature type="repeat" description="ANK" evidence="17">
    <location>
        <begin position="239"/>
        <end position="268"/>
    </location>
</feature>
<dbReference type="GO" id="GO:0005737">
    <property type="term" value="C:cytoplasm"/>
    <property type="evidence" value="ECO:0007669"/>
    <property type="project" value="TreeGrafter"/>
</dbReference>
<feature type="compositionally biased region" description="Low complexity" evidence="18">
    <location>
        <begin position="690"/>
        <end position="712"/>
    </location>
</feature>
<dbReference type="Pfam" id="PF02205">
    <property type="entry name" value="WH2"/>
    <property type="match status" value="1"/>
</dbReference>
<feature type="region of interest" description="Disordered" evidence="18">
    <location>
        <begin position="518"/>
        <end position="563"/>
    </location>
</feature>
<feature type="repeat" description="ANK" evidence="17">
    <location>
        <begin position="205"/>
        <end position="227"/>
    </location>
</feature>
<dbReference type="InterPro" id="IPR052420">
    <property type="entry name" value="Espin/Espin-like"/>
</dbReference>
<dbReference type="GO" id="GO:0051015">
    <property type="term" value="F:actin filament binding"/>
    <property type="evidence" value="ECO:0007669"/>
    <property type="project" value="TreeGrafter"/>
</dbReference>
<dbReference type="CTD" id="83715"/>
<keyword evidence="11" id="KW-0009">Actin-binding</keyword>
<evidence type="ECO:0000256" key="12">
    <source>
        <dbReference type="ARBA" id="ARBA00023212"/>
    </source>
</evidence>
<evidence type="ECO:0000256" key="1">
    <source>
        <dbReference type="ARBA" id="ARBA00004105"/>
    </source>
</evidence>
<sequence>MALEKALQAARKGDLDMLRSLHAAGLLGPSLRDQLDALPVHHAARAGKLHCLRFLVEEAALPAAARARNGATPAHDAAATGHLACLQWLLSQGGCRVQDKDNSGATVLHLAARFGHPEVVNWLLRRGGGDPTMATDTGALPIHYAAAKGDFSSLRLLVGHYPEGVNAQTKNGATPLYLACQEGHLEVTQYLVQECGADPHARAHDGMTPLHAAAQMGHSSVIVWLVSCTDVSLSEQDKDGATAMHFAASRGHAKVLSWLLLHGGEISADLWGGTPLHDAAENGELECCQILVVNGAELDVRDRDGYTAADLSDYNGHRRCTRYLRTVENLSVEHRVLSRDPSTELEGKQPDSGMSSPNTTMSVQPPNFDLSSPTSTLSNYDSCSSSHSSIKDRCPPRGLSSTRAADIQSYMDMLNPELGLPRSKMGKPPPPPIVPPPPPPPGTQLPPPPPGYPAPNPPVGLHAADIYMQTKNKLRHVETETFKKELSNQFAQVKSGEGGVRGIRGKRRSLSAAVFPQLSSRDRHHGLRRQDSGRKPCAFSKQPSTGDYYRQLGRCPGEPLAARPGMAHSEEAALLPGNHVHNGCAADPKASWELPPPPPPPPPLPEALSSPPPAPPLPFEGAGPGCGQRRSSSSTGKVRVLRNRKSTKSFNMVSPTGDNSELLAEIKAGKSLKPTPQSKGLTTVFSGSGQPASQPDSPQLSAASPAPSRARSPTPPAVGPQPVLNGSVVPAPPATPAPGVQLDVEALIPTHDEQGRPIPEWKRQVMVRKLQLKMQEEEEQRRKEEEEEARLASLPAWRRDLLRKKLEEEREQKRKEEERQKQEEMQREKEQSEKLRTLGYDETKLAPWQRQVILRKGDIPK</sequence>
<dbReference type="GO" id="GO:0051017">
    <property type="term" value="P:actin filament bundle assembly"/>
    <property type="evidence" value="ECO:0007669"/>
    <property type="project" value="TreeGrafter"/>
</dbReference>
<feature type="region of interest" description="Disordered" evidence="18">
    <location>
        <begin position="416"/>
        <end position="458"/>
    </location>
</feature>
<evidence type="ECO:0000256" key="18">
    <source>
        <dbReference type="SAM" id="MobiDB-lite"/>
    </source>
</evidence>
<keyword evidence="7" id="KW-0677">Repeat</keyword>
<feature type="compositionally biased region" description="Low complexity" evidence="18">
    <location>
        <begin position="378"/>
        <end position="388"/>
    </location>
</feature>
<comment type="subcellular location">
    <subcellularLocation>
        <location evidence="3">Cell projection</location>
        <location evidence="3">Dendritic spine</location>
    </subcellularLocation>
    <subcellularLocation>
        <location evidence="1">Cell projection</location>
        <location evidence="1">Microvillus</location>
    </subcellularLocation>
    <subcellularLocation>
        <location evidence="4">Cell projection</location>
        <location evidence="4">Stereocilium</location>
    </subcellularLocation>
    <subcellularLocation>
        <location evidence="2">Cytoplasm</location>
        <location evidence="2">Cytoskeleton</location>
    </subcellularLocation>
</comment>
<feature type="compositionally biased region" description="Pro residues" evidence="18">
    <location>
        <begin position="594"/>
        <end position="618"/>
    </location>
</feature>
<keyword evidence="5" id="KW-0963">Cytoplasm</keyword>
<organism evidence="20">
    <name type="scientific">Castor canadensis</name>
    <name type="common">American beaver</name>
    <dbReference type="NCBI Taxonomy" id="51338"/>
    <lineage>
        <taxon>Eukaryota</taxon>
        <taxon>Metazoa</taxon>
        <taxon>Chordata</taxon>
        <taxon>Craniata</taxon>
        <taxon>Vertebrata</taxon>
        <taxon>Euteleostomi</taxon>
        <taxon>Mammalia</taxon>
        <taxon>Eutheria</taxon>
        <taxon>Euarchontoglires</taxon>
        <taxon>Glires</taxon>
        <taxon>Rodentia</taxon>
        <taxon>Castorimorpha</taxon>
        <taxon>Castoridae</taxon>
        <taxon>Castor</taxon>
    </lineage>
</organism>
<dbReference type="PRINTS" id="PR01415">
    <property type="entry name" value="ANKYRIN"/>
</dbReference>
<dbReference type="Gene3D" id="1.25.40.20">
    <property type="entry name" value="Ankyrin repeat-containing domain"/>
    <property type="match status" value="1"/>
</dbReference>
<dbReference type="RefSeq" id="XP_020017481.1">
    <property type="nucleotide sequence ID" value="XM_020161892.1"/>
</dbReference>
<dbReference type="SUPFAM" id="SSF48403">
    <property type="entry name" value="Ankyrin repeat"/>
    <property type="match status" value="1"/>
</dbReference>
<keyword evidence="12" id="KW-0206">Cytoskeleton</keyword>
<evidence type="ECO:0000256" key="8">
    <source>
        <dbReference type="ARBA" id="ARBA00022740"/>
    </source>
</evidence>
<feature type="compositionally biased region" description="Polar residues" evidence="18">
    <location>
        <begin position="648"/>
        <end position="659"/>
    </location>
</feature>
<feature type="region of interest" description="Disordered" evidence="18">
    <location>
        <begin position="578"/>
        <end position="840"/>
    </location>
</feature>
<keyword evidence="6" id="KW-0597">Phosphoprotein</keyword>
<feature type="compositionally biased region" description="Basic and acidic residues" evidence="18">
    <location>
        <begin position="797"/>
        <end position="840"/>
    </location>
</feature>
<evidence type="ECO:0000256" key="11">
    <source>
        <dbReference type="ARBA" id="ARBA00023203"/>
    </source>
</evidence>
<keyword evidence="9 17" id="KW-0040">ANK repeat</keyword>
<evidence type="ECO:0000256" key="9">
    <source>
        <dbReference type="ARBA" id="ARBA00023043"/>
    </source>
</evidence>
<keyword evidence="10" id="KW-0175">Coiled coil</keyword>
<feature type="compositionally biased region" description="Pro residues" evidence="18">
    <location>
        <begin position="427"/>
        <end position="458"/>
    </location>
</feature>
<dbReference type="FunFam" id="1.25.40.20:FF:000174">
    <property type="entry name" value="Espin"/>
    <property type="match status" value="1"/>
</dbReference>
<feature type="compositionally biased region" description="Polar residues" evidence="18">
    <location>
        <begin position="674"/>
        <end position="689"/>
    </location>
</feature>
<keyword evidence="8" id="KW-1009">Hearing</keyword>
<evidence type="ECO:0000256" key="4">
    <source>
        <dbReference type="ARBA" id="ARBA00004645"/>
    </source>
</evidence>
<feature type="repeat" description="ANK" evidence="17">
    <location>
        <begin position="69"/>
        <end position="93"/>
    </location>
</feature>
<feature type="compositionally biased region" description="Basic and acidic residues" evidence="18">
    <location>
        <begin position="337"/>
        <end position="349"/>
    </location>
</feature>
<protein>
    <recommendedName>
        <fullName evidence="15">Espin</fullName>
    </recommendedName>
    <alternativeName>
        <fullName evidence="16">Ectoplasmic specialization protein</fullName>
    </alternativeName>
</protein>
<feature type="region of interest" description="Disordered" evidence="18">
    <location>
        <begin position="337"/>
        <end position="401"/>
    </location>
</feature>
<evidence type="ECO:0000256" key="15">
    <source>
        <dbReference type="ARBA" id="ARBA00068942"/>
    </source>
</evidence>
<dbReference type="GO" id="GO:0043197">
    <property type="term" value="C:dendritic spine"/>
    <property type="evidence" value="ECO:0007669"/>
    <property type="project" value="UniProtKB-SubCell"/>
</dbReference>
<dbReference type="InterPro" id="IPR003124">
    <property type="entry name" value="WH2_dom"/>
</dbReference>
<evidence type="ECO:0000256" key="2">
    <source>
        <dbReference type="ARBA" id="ARBA00004245"/>
    </source>
</evidence>
<evidence type="ECO:0000256" key="14">
    <source>
        <dbReference type="ARBA" id="ARBA00057682"/>
    </source>
</evidence>
<evidence type="ECO:0000256" key="5">
    <source>
        <dbReference type="ARBA" id="ARBA00022490"/>
    </source>
</evidence>